<evidence type="ECO:0000256" key="13">
    <source>
        <dbReference type="ARBA" id="ARBA00052682"/>
    </source>
</evidence>
<dbReference type="GO" id="GO:0004174">
    <property type="term" value="F:electron-transferring-flavoprotein dehydrogenase activity"/>
    <property type="evidence" value="ECO:0007669"/>
    <property type="project" value="UniProtKB-UniRule"/>
</dbReference>
<feature type="domain" description="ETF-QO/FixX C-terminal" evidence="15">
    <location>
        <begin position="444"/>
        <end position="544"/>
    </location>
</feature>
<evidence type="ECO:0000256" key="9">
    <source>
        <dbReference type="ARBA" id="ARBA00023002"/>
    </source>
</evidence>
<evidence type="ECO:0000313" key="18">
    <source>
        <dbReference type="Proteomes" id="UP000254266"/>
    </source>
</evidence>
<dbReference type="Pfam" id="PF21162">
    <property type="entry name" value="ETFQO_UQ-bd"/>
    <property type="match status" value="1"/>
</dbReference>
<dbReference type="SUPFAM" id="SSF51905">
    <property type="entry name" value="FAD/NAD(P)-binding domain"/>
    <property type="match status" value="1"/>
</dbReference>
<keyword evidence="8 14" id="KW-0249">Electron transport</keyword>
<comment type="cofactor">
    <cofactor evidence="14">
        <name>[4Fe-4S] cluster</name>
        <dbReference type="ChEBI" id="CHEBI:49883"/>
    </cofactor>
    <text evidence="14">Binds 1 [4Fe-4S] cluster.</text>
</comment>
<reference evidence="17 18" key="1">
    <citation type="journal article" date="2018" name="ISME J.">
        <title>Endosymbiont genomes yield clues of tubeworm success.</title>
        <authorList>
            <person name="Li Y."/>
            <person name="Liles M.R."/>
            <person name="Halanych K.M."/>
        </authorList>
    </citation>
    <scope>NUCLEOTIDE SEQUENCE [LARGE SCALE GENOMIC DNA]</scope>
    <source>
        <strain evidence="17">A1464</strain>
    </source>
</reference>
<dbReference type="InterPro" id="IPR040156">
    <property type="entry name" value="ETF-QO"/>
</dbReference>
<dbReference type="SUPFAM" id="SSF54862">
    <property type="entry name" value="4Fe-4S ferredoxins"/>
    <property type="match status" value="1"/>
</dbReference>
<dbReference type="PANTHER" id="PTHR10617:SF107">
    <property type="entry name" value="ELECTRON TRANSFER FLAVOPROTEIN-UBIQUINONE OXIDOREDUCTASE, MITOCHONDRIAL"/>
    <property type="match status" value="1"/>
</dbReference>
<dbReference type="Gene3D" id="3.30.70.20">
    <property type="match status" value="1"/>
</dbReference>
<dbReference type="Proteomes" id="UP000254266">
    <property type="component" value="Unassembled WGS sequence"/>
</dbReference>
<evidence type="ECO:0000256" key="2">
    <source>
        <dbReference type="ARBA" id="ARBA00002819"/>
    </source>
</evidence>
<dbReference type="SUPFAM" id="SSF54373">
    <property type="entry name" value="FAD-linked reductases, C-terminal domain"/>
    <property type="match status" value="1"/>
</dbReference>
<keyword evidence="5 14" id="KW-0285">Flavoprotein</keyword>
<keyword evidence="7 14" id="KW-0274">FAD</keyword>
<dbReference type="Gene3D" id="3.30.9.90">
    <property type="match status" value="1"/>
</dbReference>
<dbReference type="EMBL" id="QFXC01000014">
    <property type="protein sequence ID" value="RDH80792.1"/>
    <property type="molecule type" value="Genomic_DNA"/>
</dbReference>
<evidence type="ECO:0000313" key="17">
    <source>
        <dbReference type="EMBL" id="RDH80792.1"/>
    </source>
</evidence>
<evidence type="ECO:0000256" key="12">
    <source>
        <dbReference type="ARBA" id="ARBA00023075"/>
    </source>
</evidence>
<keyword evidence="12 14" id="KW-0830">Ubiquinone</keyword>
<evidence type="ECO:0000256" key="10">
    <source>
        <dbReference type="ARBA" id="ARBA00023004"/>
    </source>
</evidence>
<dbReference type="InterPro" id="IPR049398">
    <property type="entry name" value="ETF-QO/FixC_UQ-bd"/>
</dbReference>
<feature type="domain" description="ETF-QO/FixC ubiquinone-binding" evidence="16">
    <location>
        <begin position="211"/>
        <end position="304"/>
    </location>
</feature>
<evidence type="ECO:0000256" key="3">
    <source>
        <dbReference type="ARBA" id="ARBA00022448"/>
    </source>
</evidence>
<evidence type="ECO:0000256" key="14">
    <source>
        <dbReference type="RuleBase" id="RU366068"/>
    </source>
</evidence>
<evidence type="ECO:0000256" key="7">
    <source>
        <dbReference type="ARBA" id="ARBA00022827"/>
    </source>
</evidence>
<accession>A0A370D712</accession>
<evidence type="ECO:0000259" key="16">
    <source>
        <dbReference type="Pfam" id="PF21162"/>
    </source>
</evidence>
<name>A0A370D712_9GAMM</name>
<dbReference type="Pfam" id="PF05187">
    <property type="entry name" value="Fer4_ETF_QO"/>
    <property type="match status" value="1"/>
</dbReference>
<keyword evidence="3 14" id="KW-0813">Transport</keyword>
<dbReference type="EC" id="1.5.5.1" evidence="14"/>
<proteinExistence type="predicted"/>
<evidence type="ECO:0000256" key="8">
    <source>
        <dbReference type="ARBA" id="ARBA00022982"/>
    </source>
</evidence>
<dbReference type="GO" id="GO:0046872">
    <property type="term" value="F:metal ion binding"/>
    <property type="evidence" value="ECO:0007669"/>
    <property type="project" value="UniProtKB-KW"/>
</dbReference>
<evidence type="ECO:0000256" key="5">
    <source>
        <dbReference type="ARBA" id="ARBA00022630"/>
    </source>
</evidence>
<dbReference type="FunFam" id="3.30.70.20:FF:000012">
    <property type="entry name" value="Electron transfer flavoprotein-ubiquinone oxidoreductase, mitochondrial"/>
    <property type="match status" value="1"/>
</dbReference>
<keyword evidence="6 14" id="KW-0479">Metal-binding</keyword>
<dbReference type="InterPro" id="IPR007859">
    <property type="entry name" value="ETF-QO/FixX_C"/>
</dbReference>
<dbReference type="AlphaFoldDB" id="A0A370D712"/>
<comment type="catalytic activity">
    <reaction evidence="13 14">
        <text>a ubiquinone + reduced [electron-transfer flavoprotein] = a ubiquinol + oxidized [electron-transfer flavoprotein] + H(+)</text>
        <dbReference type="Rhea" id="RHEA:24052"/>
        <dbReference type="Rhea" id="RHEA-COMP:9565"/>
        <dbReference type="Rhea" id="RHEA-COMP:9566"/>
        <dbReference type="Rhea" id="RHEA-COMP:10685"/>
        <dbReference type="Rhea" id="RHEA-COMP:10686"/>
        <dbReference type="ChEBI" id="CHEBI:15378"/>
        <dbReference type="ChEBI" id="CHEBI:16389"/>
        <dbReference type="ChEBI" id="CHEBI:17976"/>
        <dbReference type="ChEBI" id="CHEBI:57692"/>
        <dbReference type="ChEBI" id="CHEBI:58307"/>
        <dbReference type="EC" id="1.5.5.1"/>
    </reaction>
</comment>
<comment type="cofactor">
    <cofactor evidence="1 14">
        <name>FAD</name>
        <dbReference type="ChEBI" id="CHEBI:57692"/>
    </cofactor>
</comment>
<keyword evidence="9 14" id="KW-0560">Oxidoreductase</keyword>
<dbReference type="PRINTS" id="PR00420">
    <property type="entry name" value="RNGMNOXGNASE"/>
</dbReference>
<evidence type="ECO:0000256" key="11">
    <source>
        <dbReference type="ARBA" id="ARBA00023014"/>
    </source>
</evidence>
<dbReference type="Gene3D" id="3.50.50.60">
    <property type="entry name" value="FAD/NAD(P)-binding domain"/>
    <property type="match status" value="1"/>
</dbReference>
<keyword evidence="11 14" id="KW-0411">Iron-sulfur</keyword>
<comment type="function">
    <text evidence="2 14">Accepts electrons from ETF and reduces ubiquinone.</text>
</comment>
<keyword evidence="4" id="KW-0004">4Fe-4S</keyword>
<dbReference type="GO" id="GO:0051539">
    <property type="term" value="F:4 iron, 4 sulfur cluster binding"/>
    <property type="evidence" value="ECO:0007669"/>
    <property type="project" value="UniProtKB-UniRule"/>
</dbReference>
<dbReference type="Pfam" id="PF13450">
    <property type="entry name" value="NAD_binding_8"/>
    <property type="match status" value="1"/>
</dbReference>
<comment type="caution">
    <text evidence="17">The sequence shown here is derived from an EMBL/GenBank/DDBJ whole genome shotgun (WGS) entry which is preliminary data.</text>
</comment>
<organism evidence="17 18">
    <name type="scientific">endosymbiont of Galathealinum brachiosum</name>
    <dbReference type="NCBI Taxonomy" id="2200906"/>
    <lineage>
        <taxon>Bacteria</taxon>
        <taxon>Pseudomonadati</taxon>
        <taxon>Pseudomonadota</taxon>
        <taxon>Gammaproteobacteria</taxon>
        <taxon>sulfur-oxidizing symbionts</taxon>
    </lineage>
</organism>
<evidence type="ECO:0000259" key="15">
    <source>
        <dbReference type="Pfam" id="PF05187"/>
    </source>
</evidence>
<evidence type="ECO:0000256" key="1">
    <source>
        <dbReference type="ARBA" id="ARBA00001974"/>
    </source>
</evidence>
<evidence type="ECO:0000256" key="6">
    <source>
        <dbReference type="ARBA" id="ARBA00022723"/>
    </source>
</evidence>
<dbReference type="InterPro" id="IPR036188">
    <property type="entry name" value="FAD/NAD-bd_sf"/>
</dbReference>
<keyword evidence="18" id="KW-1185">Reference proteome</keyword>
<gene>
    <name evidence="17" type="ORF">DIZ80_17365</name>
</gene>
<keyword evidence="10 14" id="KW-0408">Iron</keyword>
<dbReference type="PANTHER" id="PTHR10617">
    <property type="entry name" value="ELECTRON TRANSFER FLAVOPROTEIN-UBIQUINONE OXIDOREDUCTASE"/>
    <property type="match status" value="1"/>
</dbReference>
<evidence type="ECO:0000256" key="4">
    <source>
        <dbReference type="ARBA" id="ARBA00022485"/>
    </source>
</evidence>
<protein>
    <recommendedName>
        <fullName evidence="14">Electron transfer flavoprotein-ubiquinone oxidoreductase</fullName>
        <shortName evidence="14">ETF-QO</shortName>
        <ecNumber evidence="14">1.5.5.1</ecNumber>
    </recommendedName>
</protein>
<sequence>MERESMNYDVLIVGGGPSGLSAAIRLKQLSAEKNKDISVCIVEKGSEIGAHILSGAIVEPRALNELLPDWKKSNAPLKTPVTKEKMFIMTEKSSIPIPGWTLPPQMHNSGNYITSLGNMCRWLGEKAEELEVEIYPGFAAAEILYTDDAQVKGIATGDMGLNSKGEEKTGFEPGIELHAKYTLFSEGCRGSLSQQLMAKFNLRNSCDPQTYGLGIKELWKVKPENHQPGLIIHTAGWPLKSDTYGGSFVYHLEDNQVAVGFVIGLDYSNPHISPYEEFQRFKTHPDIIKTFKGGERISYGARALNEGGLQSLPDLIFPGGALIGCSAGFLNVSKIKGTHTAMKSGMIAAESVFDALNEDRHHDLLSDYPLALKKSWLFNELKQARNFRPAFSKWGLWGGTLYTGLDLKLLRGKAPWTLHHQSEDRKQFKTASESQAINYPKPDGVINFDRLSSVFISNTNHEEDQPVHLKLKDKNIPLDINLKKYDMPEIRYCPAGVYELVEEDGAQKLQINAQNCLHCKTCDIKDPTDNITWVTPEGSGGPNYPNM</sequence>